<accession>A0AAD5E230</accession>
<dbReference type="AlphaFoldDB" id="A0AAD5E230"/>
<dbReference type="Gene3D" id="2.130.10.10">
    <property type="entry name" value="YVTN repeat-like/Quinoprotein amine dehydrogenase"/>
    <property type="match status" value="2"/>
</dbReference>
<dbReference type="GO" id="GO:0005730">
    <property type="term" value="C:nucleolus"/>
    <property type="evidence" value="ECO:0007669"/>
    <property type="project" value="InterPro"/>
</dbReference>
<dbReference type="InterPro" id="IPR001680">
    <property type="entry name" value="WD40_rpt"/>
</dbReference>
<evidence type="ECO:0000313" key="5">
    <source>
        <dbReference type="EMBL" id="KAI8576006.1"/>
    </source>
</evidence>
<dbReference type="RefSeq" id="XP_051441010.1">
    <property type="nucleotide sequence ID" value="XM_051591924.1"/>
</dbReference>
<dbReference type="CDD" id="cd22857">
    <property type="entry name" value="WDR74"/>
    <property type="match status" value="1"/>
</dbReference>
<proteinExistence type="inferred from homology"/>
<gene>
    <name evidence="5" type="ORF">K450DRAFT_258926</name>
</gene>
<dbReference type="GO" id="GO:0042273">
    <property type="term" value="P:ribosomal large subunit biogenesis"/>
    <property type="evidence" value="ECO:0007669"/>
    <property type="project" value="InterPro"/>
</dbReference>
<evidence type="ECO:0000256" key="1">
    <source>
        <dbReference type="ARBA" id="ARBA00007861"/>
    </source>
</evidence>
<keyword evidence="6" id="KW-1185">Reference proteome</keyword>
<evidence type="ECO:0000313" key="6">
    <source>
        <dbReference type="Proteomes" id="UP001206595"/>
    </source>
</evidence>
<dbReference type="SUPFAM" id="SSF50978">
    <property type="entry name" value="WD40 repeat-like"/>
    <property type="match status" value="1"/>
</dbReference>
<comment type="similarity">
    <text evidence="1">Belongs to the NSA1 family.</text>
</comment>
<reference evidence="5" key="1">
    <citation type="submission" date="2021-06" db="EMBL/GenBank/DDBJ databases">
        <authorList>
            <consortium name="DOE Joint Genome Institute"/>
            <person name="Mondo S.J."/>
            <person name="Amses K.R."/>
            <person name="Simmons D.R."/>
            <person name="Longcore J.E."/>
            <person name="Seto K."/>
            <person name="Alves G.H."/>
            <person name="Bonds A.E."/>
            <person name="Quandt C.A."/>
            <person name="Davis W.J."/>
            <person name="Chang Y."/>
            <person name="Letcher P.M."/>
            <person name="Powell M.J."/>
            <person name="Kuo A."/>
            <person name="Labutti K."/>
            <person name="Pangilinan J."/>
            <person name="Andreopoulos W."/>
            <person name="Tritt A."/>
            <person name="Riley R."/>
            <person name="Hundley H."/>
            <person name="Johnson J."/>
            <person name="Lipzen A."/>
            <person name="Barry K."/>
            <person name="Berbee M.L."/>
            <person name="Buchler N.E."/>
            <person name="Grigoriev I.V."/>
            <person name="Spatafora J.W."/>
            <person name="Stajich J.E."/>
            <person name="James T.Y."/>
        </authorList>
    </citation>
    <scope>NUCLEOTIDE SEQUENCE</scope>
    <source>
        <strain evidence="5">AG</strain>
    </source>
</reference>
<reference evidence="5" key="2">
    <citation type="journal article" date="2022" name="Proc. Natl. Acad. Sci. U.S.A.">
        <title>Diploid-dominant life cycles characterize the early evolution of Fungi.</title>
        <authorList>
            <person name="Amses K.R."/>
            <person name="Simmons D.R."/>
            <person name="Longcore J.E."/>
            <person name="Mondo S.J."/>
            <person name="Seto K."/>
            <person name="Jeronimo G.H."/>
            <person name="Bonds A.E."/>
            <person name="Quandt C.A."/>
            <person name="Davis W.J."/>
            <person name="Chang Y."/>
            <person name="Federici B.A."/>
            <person name="Kuo A."/>
            <person name="LaButti K."/>
            <person name="Pangilinan J."/>
            <person name="Andreopoulos W."/>
            <person name="Tritt A."/>
            <person name="Riley R."/>
            <person name="Hundley H."/>
            <person name="Johnson J."/>
            <person name="Lipzen A."/>
            <person name="Barry K."/>
            <person name="Lang B.F."/>
            <person name="Cuomo C.A."/>
            <person name="Buchler N.E."/>
            <person name="Grigoriev I.V."/>
            <person name="Spatafora J.W."/>
            <person name="Stajich J.E."/>
            <person name="James T.Y."/>
        </authorList>
    </citation>
    <scope>NUCLEOTIDE SEQUENCE</scope>
    <source>
        <strain evidence="5">AG</strain>
    </source>
</reference>
<organism evidence="5 6">
    <name type="scientific">Umbelopsis ramanniana AG</name>
    <dbReference type="NCBI Taxonomy" id="1314678"/>
    <lineage>
        <taxon>Eukaryota</taxon>
        <taxon>Fungi</taxon>
        <taxon>Fungi incertae sedis</taxon>
        <taxon>Mucoromycota</taxon>
        <taxon>Mucoromycotina</taxon>
        <taxon>Umbelopsidomycetes</taxon>
        <taxon>Umbelopsidales</taxon>
        <taxon>Umbelopsidaceae</taxon>
        <taxon>Umbelopsis</taxon>
    </lineage>
</organism>
<comment type="caution">
    <text evidence="5">The sequence shown here is derived from an EMBL/GenBank/DDBJ whole genome shotgun (WGS) entry which is preliminary data.</text>
</comment>
<sequence length="459" mass="51493">MLKSSSLSSHCAWSPISSSEIVQPVEKKRVTIFSFYSNFFAFWPPIHFQIMRYFTGDESGLVKSIVFPAPVDEKRVKKQKPAEENDEDKQKEAPKLQINVFGTVSKDEGVEKMAWAVIDDQKQLIVARKNGKIQFMSPEDGSIIKEMVDENICVGPKKEGSFIGLSFKDGMLFTASSNGQISWTDMKSDPKSTTVIASLGKDLTCARVHPSKSHILAVGGKERELTVYDMNVLSGKEEDTTPAPTNTENSTAKYKKQKESSKGQLFQAKNVKNDYLDLRVPVWITDLQFVDEEANRLVTATHYHQIRVYDIKTARRPVLDVEVGNKPIKRISVGINDNQILYADTTNDLGAIDIKTGKIVAQYKGLTGAATAFCTTTDNANNSKIVVSVSLDRFLRIHETTSIHRKLLNKAYLKQRLTAIIVDEDHYVEEPAKKDVDEEDDALWNNMTVTSSKRKNRSS</sequence>
<evidence type="ECO:0000256" key="4">
    <source>
        <dbReference type="SAM" id="MobiDB-lite"/>
    </source>
</evidence>
<dbReference type="SMART" id="SM00320">
    <property type="entry name" value="WD40"/>
    <property type="match status" value="3"/>
</dbReference>
<dbReference type="EMBL" id="MU620964">
    <property type="protein sequence ID" value="KAI8576006.1"/>
    <property type="molecule type" value="Genomic_DNA"/>
</dbReference>
<comment type="subunit">
    <text evidence="2">Component of the pre-66S ribosomal particle.</text>
</comment>
<name>A0AAD5E230_UMBRA</name>
<dbReference type="GeneID" id="75917267"/>
<dbReference type="PANTHER" id="PTHR16038:SF4">
    <property type="entry name" value="WD REPEAT-CONTAINING PROTEIN 74"/>
    <property type="match status" value="1"/>
</dbReference>
<protein>
    <recommendedName>
        <fullName evidence="3">Ribosome biogenesis protein NSA1</fullName>
    </recommendedName>
</protein>
<evidence type="ECO:0000256" key="2">
    <source>
        <dbReference type="ARBA" id="ARBA00011187"/>
    </source>
</evidence>
<dbReference type="PANTHER" id="PTHR16038">
    <property type="entry name" value="NOP SEVEN ASSOCIATED PROTEIN 1"/>
    <property type="match status" value="1"/>
</dbReference>
<dbReference type="Proteomes" id="UP001206595">
    <property type="component" value="Unassembled WGS sequence"/>
</dbReference>
<dbReference type="InterPro" id="IPR015943">
    <property type="entry name" value="WD40/YVTN_repeat-like_dom_sf"/>
</dbReference>
<feature type="compositionally biased region" description="Polar residues" evidence="4">
    <location>
        <begin position="242"/>
        <end position="252"/>
    </location>
</feature>
<dbReference type="GO" id="GO:0030687">
    <property type="term" value="C:preribosome, large subunit precursor"/>
    <property type="evidence" value="ECO:0007669"/>
    <property type="project" value="TreeGrafter"/>
</dbReference>
<evidence type="ECO:0000256" key="3">
    <source>
        <dbReference type="ARBA" id="ARBA00014234"/>
    </source>
</evidence>
<feature type="region of interest" description="Disordered" evidence="4">
    <location>
        <begin position="236"/>
        <end position="258"/>
    </location>
</feature>
<dbReference type="InterPro" id="IPR037379">
    <property type="entry name" value="WDR74/Nsa1"/>
</dbReference>
<dbReference type="InterPro" id="IPR036322">
    <property type="entry name" value="WD40_repeat_dom_sf"/>
</dbReference>